<evidence type="ECO:0000259" key="6">
    <source>
        <dbReference type="Pfam" id="PF00646"/>
    </source>
</evidence>
<evidence type="ECO:0000313" key="7">
    <source>
        <dbReference type="EMBL" id="CAF0920556.1"/>
    </source>
</evidence>
<gene>
    <name evidence="7" type="ORF">IZO911_LOCUS13287</name>
</gene>
<feature type="domain" description="F-box" evidence="6">
    <location>
        <begin position="151"/>
        <end position="187"/>
    </location>
</feature>
<evidence type="ECO:0000256" key="5">
    <source>
        <dbReference type="SAM" id="Phobius"/>
    </source>
</evidence>
<reference evidence="7" key="1">
    <citation type="submission" date="2021-02" db="EMBL/GenBank/DDBJ databases">
        <authorList>
            <person name="Nowell W R."/>
        </authorList>
    </citation>
    <scope>NUCLEOTIDE SEQUENCE</scope>
</reference>
<protein>
    <recommendedName>
        <fullName evidence="6">F-box domain-containing protein</fullName>
    </recommendedName>
</protein>
<organism evidence="7 8">
    <name type="scientific">Adineta steineri</name>
    <dbReference type="NCBI Taxonomy" id="433720"/>
    <lineage>
        <taxon>Eukaryota</taxon>
        <taxon>Metazoa</taxon>
        <taxon>Spiralia</taxon>
        <taxon>Gnathifera</taxon>
        <taxon>Rotifera</taxon>
        <taxon>Eurotatoria</taxon>
        <taxon>Bdelloidea</taxon>
        <taxon>Adinetida</taxon>
        <taxon>Adinetidae</taxon>
        <taxon>Adineta</taxon>
    </lineage>
</organism>
<evidence type="ECO:0000256" key="1">
    <source>
        <dbReference type="ARBA" id="ARBA00004141"/>
    </source>
</evidence>
<comment type="subcellular location">
    <subcellularLocation>
        <location evidence="1">Membrane</location>
        <topology evidence="1">Multi-pass membrane protein</topology>
    </subcellularLocation>
</comment>
<accession>A0A814AVP9</accession>
<dbReference type="EMBL" id="CAJNOE010000106">
    <property type="protein sequence ID" value="CAF0920556.1"/>
    <property type="molecule type" value="Genomic_DNA"/>
</dbReference>
<dbReference type="Pfam" id="PF00646">
    <property type="entry name" value="F-box"/>
    <property type="match status" value="1"/>
</dbReference>
<dbReference type="AlphaFoldDB" id="A0A814AVP9"/>
<sequence length="536" mass="63262">MANNQYELVQHCLDTGEFITIKTSQRYLLLHRNLIKYSDNDELNLELPATIIQKLSGLNSISIQDSKIIPHVDSSNYDIIIFPDKSIVYTRKRTLSGEDINVKKMKILPYYVYEDLELLKNFGMSQDDINLFVEKLNVHDKTDVFNSNDFDKIIQRIIYFTDIPTRLKCRQVSHKWKDIVDSSNSWNHVKLSKLHQHFDRALNYFQNIDIRELDLSESVFDLSTFKLQNEFYVYSLRSLCISTDHPLELFTLLFKLAPFLQHIKLIQTYNSSLILKNNNQLYEHINFVICQCQERLKCLRRLHIQLRSVSDQIFLESSSVTSIPVSYEMVEEKDFKFWRRLLIIFNIFYIILAVTFFFFAIYTRVNSLIVDLHLFVGLIVLSLYLLFLSIFGIFGVLKHQQVFLFFYIILLSILFLFQFILACTYLTIRGEKNYNLLKSNYQKSTDNIQLKYNCCGFDNATKFNRKETCKKLPCCQSSDQCCETLTMCYPLLSHELDKNLKIIGSIMLIFTLTQIIAIYMTLKYRNIRNPSLFVEM</sequence>
<evidence type="ECO:0000313" key="8">
    <source>
        <dbReference type="Proteomes" id="UP000663860"/>
    </source>
</evidence>
<dbReference type="Pfam" id="PF00335">
    <property type="entry name" value="Tetraspanin"/>
    <property type="match status" value="1"/>
</dbReference>
<keyword evidence="4 5" id="KW-0472">Membrane</keyword>
<evidence type="ECO:0000256" key="4">
    <source>
        <dbReference type="ARBA" id="ARBA00023136"/>
    </source>
</evidence>
<dbReference type="Proteomes" id="UP000663860">
    <property type="component" value="Unassembled WGS sequence"/>
</dbReference>
<comment type="caution">
    <text evidence="7">The sequence shown here is derived from an EMBL/GenBank/DDBJ whole genome shotgun (WGS) entry which is preliminary data.</text>
</comment>
<feature type="transmembrane region" description="Helical" evidence="5">
    <location>
        <begin position="502"/>
        <end position="522"/>
    </location>
</feature>
<name>A0A814AVP9_9BILA</name>
<dbReference type="InterPro" id="IPR032675">
    <property type="entry name" value="LRR_dom_sf"/>
</dbReference>
<dbReference type="InterPro" id="IPR036047">
    <property type="entry name" value="F-box-like_dom_sf"/>
</dbReference>
<keyword evidence="3 5" id="KW-1133">Transmembrane helix</keyword>
<dbReference type="Gene3D" id="3.80.10.10">
    <property type="entry name" value="Ribonuclease Inhibitor"/>
    <property type="match status" value="1"/>
</dbReference>
<feature type="transmembrane region" description="Helical" evidence="5">
    <location>
        <begin position="404"/>
        <end position="428"/>
    </location>
</feature>
<feature type="transmembrane region" description="Helical" evidence="5">
    <location>
        <begin position="374"/>
        <end position="397"/>
    </location>
</feature>
<dbReference type="InterPro" id="IPR001810">
    <property type="entry name" value="F-box_dom"/>
</dbReference>
<dbReference type="GO" id="GO:0016020">
    <property type="term" value="C:membrane"/>
    <property type="evidence" value="ECO:0007669"/>
    <property type="project" value="UniProtKB-SubCell"/>
</dbReference>
<proteinExistence type="predicted"/>
<feature type="transmembrane region" description="Helical" evidence="5">
    <location>
        <begin position="341"/>
        <end position="362"/>
    </location>
</feature>
<keyword evidence="2 5" id="KW-0812">Transmembrane</keyword>
<evidence type="ECO:0000256" key="2">
    <source>
        <dbReference type="ARBA" id="ARBA00022692"/>
    </source>
</evidence>
<dbReference type="SUPFAM" id="SSF81383">
    <property type="entry name" value="F-box domain"/>
    <property type="match status" value="1"/>
</dbReference>
<evidence type="ECO:0000256" key="3">
    <source>
        <dbReference type="ARBA" id="ARBA00022989"/>
    </source>
</evidence>
<dbReference type="InterPro" id="IPR018499">
    <property type="entry name" value="Tetraspanin/Peripherin"/>
</dbReference>